<dbReference type="GO" id="GO:0051083">
    <property type="term" value="P:'de novo' cotranslational protein folding"/>
    <property type="evidence" value="ECO:0007669"/>
    <property type="project" value="TreeGrafter"/>
</dbReference>
<evidence type="ECO:0000256" key="4">
    <source>
        <dbReference type="ARBA" id="ARBA00023110"/>
    </source>
</evidence>
<dbReference type="InterPro" id="IPR005215">
    <property type="entry name" value="Trig_fac"/>
</dbReference>
<dbReference type="HAMAP" id="MF_00303">
    <property type="entry name" value="Trigger_factor_Tig"/>
    <property type="match status" value="1"/>
</dbReference>
<dbReference type="PIRSF" id="PIRSF003095">
    <property type="entry name" value="Trigger_factor"/>
    <property type="match status" value="1"/>
</dbReference>
<dbReference type="SUPFAM" id="SSF109998">
    <property type="entry name" value="Triger factor/SurA peptide-binding domain-like"/>
    <property type="match status" value="1"/>
</dbReference>
<dbReference type="FunFam" id="3.10.50.40:FF:000001">
    <property type="entry name" value="Trigger factor"/>
    <property type="match status" value="1"/>
</dbReference>
<dbReference type="GO" id="GO:0003755">
    <property type="term" value="F:peptidyl-prolyl cis-trans isomerase activity"/>
    <property type="evidence" value="ECO:0007669"/>
    <property type="project" value="UniProtKB-KW"/>
</dbReference>
<dbReference type="InterPro" id="IPR001179">
    <property type="entry name" value="PPIase_FKBP_dom"/>
</dbReference>
<dbReference type="GO" id="GO:0044183">
    <property type="term" value="F:protein folding chaperone"/>
    <property type="evidence" value="ECO:0007669"/>
    <property type="project" value="TreeGrafter"/>
</dbReference>
<reference evidence="8" key="1">
    <citation type="submission" date="2018-05" db="EMBL/GenBank/DDBJ databases">
        <authorList>
            <person name="Lanie J.A."/>
            <person name="Ng W.-L."/>
            <person name="Kazmierczak K.M."/>
            <person name="Andrzejewski T.M."/>
            <person name="Davidsen T.M."/>
            <person name="Wayne K.J."/>
            <person name="Tettelin H."/>
            <person name="Glass J.I."/>
            <person name="Rusch D."/>
            <person name="Podicherti R."/>
            <person name="Tsui H.-C.T."/>
            <person name="Winkler M.E."/>
        </authorList>
    </citation>
    <scope>NUCLEOTIDE SEQUENCE</scope>
</reference>
<feature type="domain" description="PPIase FKBP-type" evidence="7">
    <location>
        <begin position="169"/>
        <end position="229"/>
    </location>
</feature>
<keyword evidence="6" id="KW-0413">Isomerase</keyword>
<dbReference type="InterPro" id="IPR036611">
    <property type="entry name" value="Trigger_fac_ribosome-bd_sf"/>
</dbReference>
<evidence type="ECO:0000256" key="3">
    <source>
        <dbReference type="ARBA" id="ARBA00013194"/>
    </source>
</evidence>
<dbReference type="Gene3D" id="3.10.50.40">
    <property type="match status" value="1"/>
</dbReference>
<keyword evidence="4" id="KW-0697">Rotamase</keyword>
<dbReference type="GO" id="GO:0015031">
    <property type="term" value="P:protein transport"/>
    <property type="evidence" value="ECO:0007669"/>
    <property type="project" value="InterPro"/>
</dbReference>
<evidence type="ECO:0000256" key="2">
    <source>
        <dbReference type="ARBA" id="ARBA00005464"/>
    </source>
</evidence>
<dbReference type="Pfam" id="PF05698">
    <property type="entry name" value="Trigger_C"/>
    <property type="match status" value="1"/>
</dbReference>
<dbReference type="InterPro" id="IPR008880">
    <property type="entry name" value="Trigger_fac_C"/>
</dbReference>
<evidence type="ECO:0000256" key="1">
    <source>
        <dbReference type="ARBA" id="ARBA00000971"/>
    </source>
</evidence>
<dbReference type="InterPro" id="IPR027304">
    <property type="entry name" value="Trigger_fact/SurA_dom_sf"/>
</dbReference>
<keyword evidence="5" id="KW-0143">Chaperone</keyword>
<dbReference type="PROSITE" id="PS50059">
    <property type="entry name" value="FKBP_PPIASE"/>
    <property type="match status" value="1"/>
</dbReference>
<evidence type="ECO:0000313" key="8">
    <source>
        <dbReference type="EMBL" id="SVB59972.1"/>
    </source>
</evidence>
<dbReference type="PANTHER" id="PTHR30560:SF3">
    <property type="entry name" value="TRIGGER FACTOR-LIKE PROTEIN TIG, CHLOROPLASTIC"/>
    <property type="match status" value="1"/>
</dbReference>
<evidence type="ECO:0000256" key="6">
    <source>
        <dbReference type="ARBA" id="ARBA00023235"/>
    </source>
</evidence>
<dbReference type="Gene3D" id="3.30.70.1050">
    <property type="entry name" value="Trigger factor ribosome-binding domain"/>
    <property type="match status" value="1"/>
</dbReference>
<dbReference type="InterPro" id="IPR008881">
    <property type="entry name" value="Trigger_fac_ribosome-bd_bac"/>
</dbReference>
<proteinExistence type="inferred from homology"/>
<protein>
    <recommendedName>
        <fullName evidence="3">peptidylprolyl isomerase</fullName>
        <ecNumber evidence="3">5.2.1.8</ecNumber>
    </recommendedName>
</protein>
<comment type="catalytic activity">
    <reaction evidence="1">
        <text>[protein]-peptidylproline (omega=180) = [protein]-peptidylproline (omega=0)</text>
        <dbReference type="Rhea" id="RHEA:16237"/>
        <dbReference type="Rhea" id="RHEA-COMP:10747"/>
        <dbReference type="Rhea" id="RHEA-COMP:10748"/>
        <dbReference type="ChEBI" id="CHEBI:83833"/>
        <dbReference type="ChEBI" id="CHEBI:83834"/>
        <dbReference type="EC" id="5.2.1.8"/>
    </reaction>
</comment>
<dbReference type="PANTHER" id="PTHR30560">
    <property type="entry name" value="TRIGGER FACTOR CHAPERONE AND PEPTIDYL-PROLYL CIS/TRANS ISOMERASE"/>
    <property type="match status" value="1"/>
</dbReference>
<dbReference type="Gene3D" id="1.10.3120.10">
    <property type="entry name" value="Trigger factor, C-terminal domain"/>
    <property type="match status" value="1"/>
</dbReference>
<dbReference type="InterPro" id="IPR046357">
    <property type="entry name" value="PPIase_dom_sf"/>
</dbReference>
<dbReference type="Pfam" id="PF05697">
    <property type="entry name" value="Trigger_N"/>
    <property type="match status" value="1"/>
</dbReference>
<dbReference type="EMBL" id="UINC01048885">
    <property type="protein sequence ID" value="SVB59972.1"/>
    <property type="molecule type" value="Genomic_DNA"/>
</dbReference>
<comment type="similarity">
    <text evidence="2">Belongs to the FKBP-type PPIase family. Tig subfamily.</text>
</comment>
<dbReference type="GO" id="GO:0043022">
    <property type="term" value="F:ribosome binding"/>
    <property type="evidence" value="ECO:0007669"/>
    <property type="project" value="TreeGrafter"/>
</dbReference>
<gene>
    <name evidence="8" type="ORF">METZ01_LOCUS212826</name>
</gene>
<dbReference type="GO" id="GO:0043335">
    <property type="term" value="P:protein unfolding"/>
    <property type="evidence" value="ECO:0007669"/>
    <property type="project" value="TreeGrafter"/>
</dbReference>
<dbReference type="SUPFAM" id="SSF54534">
    <property type="entry name" value="FKBP-like"/>
    <property type="match status" value="1"/>
</dbReference>
<dbReference type="NCBIfam" id="TIGR00115">
    <property type="entry name" value="tig"/>
    <property type="match status" value="1"/>
</dbReference>
<evidence type="ECO:0000259" key="7">
    <source>
        <dbReference type="PROSITE" id="PS50059"/>
    </source>
</evidence>
<accession>A0A382FBE7</accession>
<name>A0A382FBE7_9ZZZZ</name>
<dbReference type="AlphaFoldDB" id="A0A382FBE7"/>
<evidence type="ECO:0000256" key="5">
    <source>
        <dbReference type="ARBA" id="ARBA00023186"/>
    </source>
</evidence>
<dbReference type="SUPFAM" id="SSF102735">
    <property type="entry name" value="Trigger factor ribosome-binding domain"/>
    <property type="match status" value="1"/>
</dbReference>
<sequence length="436" mass="48842">MLSQGGIDLNVSLEKRRGLERRLTVRVPVVEIDGEVSSRLVRVSRTAKLKGFRPGKIPAKVVRQRFGDQIRQEVTSDTVRSSFTRALEQENLNPAGSPQIEYLTDRDSDYFSYRATFEVYPEVKLKTLDGLSVEKPVVQITDADTDEMIDKLKDQKATWQSIDREAKLGDRVIVDFVGTISDQVFEGGEGTEVPVELGAGQVLEGFENALKGAMAGQSKKAKVKFPKDYPAAELGGKKAVFDITIHRVEEKILPEINDEFLDAFGIKEGGLQALRSTVTSNMEQELEQRVKAEVKRRALDALFKMNSVEVPRALVEQEVSSLQAEGMRRLGTEDPEKAPPRANFQAVAERRVALALLVQNLIAEQGIEVDRDRVDGRIDEITAAFDKPEEMARAYHSNRELMAQIESSVLEDQVVDCLMEHAKTKNKSVEFKKFMM</sequence>
<dbReference type="InterPro" id="IPR037041">
    <property type="entry name" value="Trigger_fac_C_sf"/>
</dbReference>
<dbReference type="EC" id="5.2.1.8" evidence="3"/>
<organism evidence="8">
    <name type="scientific">marine metagenome</name>
    <dbReference type="NCBI Taxonomy" id="408172"/>
    <lineage>
        <taxon>unclassified sequences</taxon>
        <taxon>metagenomes</taxon>
        <taxon>ecological metagenomes</taxon>
    </lineage>
</organism>
<dbReference type="Pfam" id="PF00254">
    <property type="entry name" value="FKBP_C"/>
    <property type="match status" value="1"/>
</dbReference>